<comment type="caution">
    <text evidence="3">The sequence shown here is derived from an EMBL/GenBank/DDBJ whole genome shotgun (WGS) entry which is preliminary data.</text>
</comment>
<dbReference type="InterPro" id="IPR006073">
    <property type="entry name" value="GTP-bd"/>
</dbReference>
<keyword evidence="4" id="KW-1185">Reference proteome</keyword>
<evidence type="ECO:0000256" key="1">
    <source>
        <dbReference type="SAM" id="MobiDB-lite"/>
    </source>
</evidence>
<evidence type="ECO:0000259" key="2">
    <source>
        <dbReference type="Pfam" id="PF01926"/>
    </source>
</evidence>
<dbReference type="AlphaFoldDB" id="A0A8S1TYC0"/>
<feature type="compositionally biased region" description="Low complexity" evidence="1">
    <location>
        <begin position="541"/>
        <end position="551"/>
    </location>
</feature>
<name>A0A8S1TYC0_PAROT</name>
<accession>A0A8S1TYC0</accession>
<gene>
    <name evidence="3" type="ORF">POCTA_138.1.T0310239</name>
</gene>
<dbReference type="Proteomes" id="UP000683925">
    <property type="component" value="Unassembled WGS sequence"/>
</dbReference>
<evidence type="ECO:0000313" key="3">
    <source>
        <dbReference type="EMBL" id="CAD8155999.1"/>
    </source>
</evidence>
<organism evidence="3 4">
    <name type="scientific">Paramecium octaurelia</name>
    <dbReference type="NCBI Taxonomy" id="43137"/>
    <lineage>
        <taxon>Eukaryota</taxon>
        <taxon>Sar</taxon>
        <taxon>Alveolata</taxon>
        <taxon>Ciliophora</taxon>
        <taxon>Intramacronucleata</taxon>
        <taxon>Oligohymenophorea</taxon>
        <taxon>Peniculida</taxon>
        <taxon>Parameciidae</taxon>
        <taxon>Paramecium</taxon>
    </lineage>
</organism>
<feature type="domain" description="G" evidence="2">
    <location>
        <begin position="42"/>
        <end position="175"/>
    </location>
</feature>
<proteinExistence type="predicted"/>
<dbReference type="OrthoDB" id="8954335at2759"/>
<feature type="region of interest" description="Disordered" evidence="1">
    <location>
        <begin position="512"/>
        <end position="557"/>
    </location>
</feature>
<sequence>MNNPKDKTQNMPSEEMLLNMIPVIQQLVEEFTRNTKNQGSVVLFVGSTGSGKSTTFNFLSGGEFKLDHNEELELKNPSNIFSKMNAGAISVTKEPNFFYNKNNNHLIIDFPGFLDTNGDFDQLLIELLFNKIVSLGALKVIYVINNPQNTLQNRGADLQEFIRQMDNPKINLILNCYMAKWPDDKLRNKIKEDLESVKSIEKDKPNLISLIDKILVKRRAAHQEDLDIFFSDEQRNIFWNEIEELTKTQIKPRKIPKSQIISQYILSKATTIIQQYGKSLTYIFNSDEHHQDEKYDSQLHQQLVQFQSLLNNQNNYSPSQWFLNFIQICEVLTQDKHKSSSNDFLKIFQYFEQFAQFIDGYQQLENINQLAQQNLESVQKLFNSRIEYQEKIKKAEEEKRRAEEEKRQAEEDKRKAEEEKRRAEEDKRKAEEEKRQAEEDKRKTEIENLKIQHQVEIEKMKQETVRLQMENLEKEKQQMILKHDLEQKNLRLQIENANNSANLMNYQSRQNCGSHLASRNCKPKKKDKNGKPAKTGKKTTSKTTQQKQNQATKRKLK</sequence>
<feature type="region of interest" description="Disordered" evidence="1">
    <location>
        <begin position="396"/>
        <end position="442"/>
    </location>
</feature>
<evidence type="ECO:0000313" key="4">
    <source>
        <dbReference type="Proteomes" id="UP000683925"/>
    </source>
</evidence>
<dbReference type="CDD" id="cd00882">
    <property type="entry name" value="Ras_like_GTPase"/>
    <property type="match status" value="1"/>
</dbReference>
<dbReference type="OMA" id="NFIQICE"/>
<protein>
    <recommendedName>
        <fullName evidence="2">G domain-containing protein</fullName>
    </recommendedName>
</protein>
<dbReference type="GO" id="GO:0005525">
    <property type="term" value="F:GTP binding"/>
    <property type="evidence" value="ECO:0007669"/>
    <property type="project" value="InterPro"/>
</dbReference>
<dbReference type="Pfam" id="PF01926">
    <property type="entry name" value="MMR_HSR1"/>
    <property type="match status" value="1"/>
</dbReference>
<reference evidence="3" key="1">
    <citation type="submission" date="2021-01" db="EMBL/GenBank/DDBJ databases">
        <authorList>
            <consortium name="Genoscope - CEA"/>
            <person name="William W."/>
        </authorList>
    </citation>
    <scope>NUCLEOTIDE SEQUENCE</scope>
</reference>
<dbReference type="EMBL" id="CAJJDP010000031">
    <property type="protein sequence ID" value="CAD8155999.1"/>
    <property type="molecule type" value="Genomic_DNA"/>
</dbReference>